<organism evidence="2 3">
    <name type="scientific">Zopfia rhizophila CBS 207.26</name>
    <dbReference type="NCBI Taxonomy" id="1314779"/>
    <lineage>
        <taxon>Eukaryota</taxon>
        <taxon>Fungi</taxon>
        <taxon>Dikarya</taxon>
        <taxon>Ascomycota</taxon>
        <taxon>Pezizomycotina</taxon>
        <taxon>Dothideomycetes</taxon>
        <taxon>Dothideomycetes incertae sedis</taxon>
        <taxon>Zopfiaceae</taxon>
        <taxon>Zopfia</taxon>
    </lineage>
</organism>
<protein>
    <submittedName>
        <fullName evidence="2">Uncharacterized protein</fullName>
    </submittedName>
</protein>
<keyword evidence="3" id="KW-1185">Reference proteome</keyword>
<accession>A0A6A6EBA0</accession>
<dbReference type="AlphaFoldDB" id="A0A6A6EBA0"/>
<dbReference type="EMBL" id="ML994627">
    <property type="protein sequence ID" value="KAF2187410.1"/>
    <property type="molecule type" value="Genomic_DNA"/>
</dbReference>
<proteinExistence type="predicted"/>
<dbReference type="OrthoDB" id="5420958at2759"/>
<dbReference type="Proteomes" id="UP000800200">
    <property type="component" value="Unassembled WGS sequence"/>
</dbReference>
<gene>
    <name evidence="2" type="ORF">K469DRAFT_569633</name>
</gene>
<evidence type="ECO:0000313" key="3">
    <source>
        <dbReference type="Proteomes" id="UP000800200"/>
    </source>
</evidence>
<feature type="region of interest" description="Disordered" evidence="1">
    <location>
        <begin position="34"/>
        <end position="53"/>
    </location>
</feature>
<name>A0A6A6EBA0_9PEZI</name>
<sequence length="53" mass="5703">MFDKESLILAQDVPPGISNSYRARADHGGVAASTLNHRALGRPSRKAKAQSQQ</sequence>
<evidence type="ECO:0000256" key="1">
    <source>
        <dbReference type="SAM" id="MobiDB-lite"/>
    </source>
</evidence>
<reference evidence="2" key="1">
    <citation type="journal article" date="2020" name="Stud. Mycol.">
        <title>101 Dothideomycetes genomes: a test case for predicting lifestyles and emergence of pathogens.</title>
        <authorList>
            <person name="Haridas S."/>
            <person name="Albert R."/>
            <person name="Binder M."/>
            <person name="Bloem J."/>
            <person name="Labutti K."/>
            <person name="Salamov A."/>
            <person name="Andreopoulos B."/>
            <person name="Baker S."/>
            <person name="Barry K."/>
            <person name="Bills G."/>
            <person name="Bluhm B."/>
            <person name="Cannon C."/>
            <person name="Castanera R."/>
            <person name="Culley D."/>
            <person name="Daum C."/>
            <person name="Ezra D."/>
            <person name="Gonzalez J."/>
            <person name="Henrissat B."/>
            <person name="Kuo A."/>
            <person name="Liang C."/>
            <person name="Lipzen A."/>
            <person name="Lutzoni F."/>
            <person name="Magnuson J."/>
            <person name="Mondo S."/>
            <person name="Nolan M."/>
            <person name="Ohm R."/>
            <person name="Pangilinan J."/>
            <person name="Park H.-J."/>
            <person name="Ramirez L."/>
            <person name="Alfaro M."/>
            <person name="Sun H."/>
            <person name="Tritt A."/>
            <person name="Yoshinaga Y."/>
            <person name="Zwiers L.-H."/>
            <person name="Turgeon B."/>
            <person name="Goodwin S."/>
            <person name="Spatafora J."/>
            <person name="Crous P."/>
            <person name="Grigoriev I."/>
        </authorList>
    </citation>
    <scope>NUCLEOTIDE SEQUENCE</scope>
    <source>
        <strain evidence="2">CBS 207.26</strain>
    </source>
</reference>
<evidence type="ECO:0000313" key="2">
    <source>
        <dbReference type="EMBL" id="KAF2187410.1"/>
    </source>
</evidence>
<feature type="compositionally biased region" description="Basic residues" evidence="1">
    <location>
        <begin position="39"/>
        <end position="53"/>
    </location>
</feature>